<organism evidence="4 5">
    <name type="scientific">Candidatus Neomicrothrix subdominans</name>
    <dbReference type="NCBI Taxonomy" id="2954438"/>
    <lineage>
        <taxon>Bacteria</taxon>
        <taxon>Bacillati</taxon>
        <taxon>Actinomycetota</taxon>
        <taxon>Acidimicrobiia</taxon>
        <taxon>Acidimicrobiales</taxon>
        <taxon>Microthrixaceae</taxon>
        <taxon>Candidatus Neomicrothrix</taxon>
    </lineage>
</organism>
<feature type="signal peptide" evidence="3">
    <location>
        <begin position="1"/>
        <end position="34"/>
    </location>
</feature>
<feature type="compositionally biased region" description="Pro residues" evidence="1">
    <location>
        <begin position="148"/>
        <end position="157"/>
    </location>
</feature>
<dbReference type="Proteomes" id="UP000727993">
    <property type="component" value="Unassembled WGS sequence"/>
</dbReference>
<reference evidence="4 5" key="1">
    <citation type="submission" date="2020-10" db="EMBL/GenBank/DDBJ databases">
        <title>Connecting structure to function with the recovery of over 1000 high-quality activated sludge metagenome-assembled genomes encoding full-length rRNA genes using long-read sequencing.</title>
        <authorList>
            <person name="Singleton C.M."/>
            <person name="Petriglieri F."/>
            <person name="Kristensen J.M."/>
            <person name="Kirkegaard R.H."/>
            <person name="Michaelsen T.Y."/>
            <person name="Andersen M.H."/>
            <person name="Karst S.M."/>
            <person name="Dueholm M.S."/>
            <person name="Nielsen P.H."/>
            <person name="Albertsen M."/>
        </authorList>
    </citation>
    <scope>NUCLEOTIDE SEQUENCE [LARGE SCALE GENOMIC DNA]</scope>
    <source>
        <strain evidence="4">Lyne_18-Q3-R50-59_MAXAC.006</strain>
    </source>
</reference>
<sequence length="229" mass="22163">MSRTGPTKRVGAMGIVVAALGLLLGMALVAPAGAQDDPYTGVESLDLAECPEFVPGLTLVSGEVAPGSDFVVGGDGYAANAPINLYVCSTPIKVGTGTADASGAFTAPGSIPADLEAGGHDLFAYGIGADGEPRLIGLQFDVEETPSTPSPPSPPGTPTGGTTGTPTGGTTGTPTGGTTGTTGAGTPGGAGTPLARTGFGATLPSLLATALVVGGGLLMITVARRRRTN</sequence>
<comment type="caution">
    <text evidence="4">The sequence shown here is derived from an EMBL/GenBank/DDBJ whole genome shotgun (WGS) entry which is preliminary data.</text>
</comment>
<name>A0A936NF62_9ACTN</name>
<accession>A0A936NF62</accession>
<keyword evidence="2" id="KW-0812">Transmembrane</keyword>
<keyword evidence="2" id="KW-1133">Transmembrane helix</keyword>
<feature type="transmembrane region" description="Helical" evidence="2">
    <location>
        <begin position="203"/>
        <end position="223"/>
    </location>
</feature>
<feature type="region of interest" description="Disordered" evidence="1">
    <location>
        <begin position="142"/>
        <end position="193"/>
    </location>
</feature>
<evidence type="ECO:0000256" key="1">
    <source>
        <dbReference type="SAM" id="MobiDB-lite"/>
    </source>
</evidence>
<proteinExistence type="predicted"/>
<evidence type="ECO:0000313" key="4">
    <source>
        <dbReference type="EMBL" id="MBK9298576.1"/>
    </source>
</evidence>
<keyword evidence="3" id="KW-0732">Signal</keyword>
<dbReference type="EMBL" id="JADJZA010000009">
    <property type="protein sequence ID" value="MBK9298576.1"/>
    <property type="molecule type" value="Genomic_DNA"/>
</dbReference>
<keyword evidence="2" id="KW-0472">Membrane</keyword>
<gene>
    <name evidence="4" type="ORF">IPN02_17475</name>
</gene>
<evidence type="ECO:0000313" key="5">
    <source>
        <dbReference type="Proteomes" id="UP000727993"/>
    </source>
</evidence>
<evidence type="ECO:0000256" key="3">
    <source>
        <dbReference type="SAM" id="SignalP"/>
    </source>
</evidence>
<evidence type="ECO:0008006" key="6">
    <source>
        <dbReference type="Google" id="ProtNLM"/>
    </source>
</evidence>
<dbReference type="AlphaFoldDB" id="A0A936NF62"/>
<protein>
    <recommendedName>
        <fullName evidence="6">Gram-positive cocci surface proteins LPxTG domain-containing protein</fullName>
    </recommendedName>
</protein>
<feature type="compositionally biased region" description="Gly residues" evidence="1">
    <location>
        <begin position="158"/>
        <end position="191"/>
    </location>
</feature>
<evidence type="ECO:0000256" key="2">
    <source>
        <dbReference type="SAM" id="Phobius"/>
    </source>
</evidence>
<feature type="chain" id="PRO_5037713920" description="Gram-positive cocci surface proteins LPxTG domain-containing protein" evidence="3">
    <location>
        <begin position="35"/>
        <end position="229"/>
    </location>
</feature>